<evidence type="ECO:0000259" key="1">
    <source>
        <dbReference type="SMART" id="SM00587"/>
    </source>
</evidence>
<dbReference type="EMBL" id="OE003344">
    <property type="protein sequence ID" value="CAD7460037.1"/>
    <property type="molecule type" value="Genomic_DNA"/>
</dbReference>
<dbReference type="SMART" id="SM00587">
    <property type="entry name" value="CHK"/>
    <property type="match status" value="1"/>
</dbReference>
<dbReference type="InterPro" id="IPR004119">
    <property type="entry name" value="EcKL"/>
</dbReference>
<evidence type="ECO:0000313" key="2">
    <source>
        <dbReference type="EMBL" id="CAD7460037.1"/>
    </source>
</evidence>
<feature type="domain" description="CHK kinase-like" evidence="1">
    <location>
        <begin position="132"/>
        <end position="331"/>
    </location>
</feature>
<protein>
    <recommendedName>
        <fullName evidence="1">CHK kinase-like domain-containing protein</fullName>
    </recommendedName>
</protein>
<dbReference type="InterPro" id="IPR011009">
    <property type="entry name" value="Kinase-like_dom_sf"/>
</dbReference>
<reference evidence="2" key="1">
    <citation type="submission" date="2020-11" db="EMBL/GenBank/DDBJ databases">
        <authorList>
            <person name="Tran Van P."/>
        </authorList>
    </citation>
    <scope>NUCLEOTIDE SEQUENCE</scope>
</reference>
<dbReference type="AlphaFoldDB" id="A0A7R9NXS2"/>
<name>A0A7R9NXS2_9NEOP</name>
<dbReference type="InterPro" id="IPR015897">
    <property type="entry name" value="CHK_kinase-like"/>
</dbReference>
<accession>A0A7R9NXS2</accession>
<sequence>MGEDRQNKFLQELVSDIVTKNEGFTDVKYTITKGSNAGDNFVGIIHRITAEGRSHDNKKQVMSFIVKCMPDSQERRKQFGSNTFFDNEIVFYDQIIPTLEEFQRERGIPDQDRLNSLPKCFRTFINDDNHFLVLEDVSPLGFVMEDRIEGLSAEHCLMVGRELGKLHALSFAFRGQKPEEFERLSGKVVETIFKSNSRPGSSEHKSSSSNNVLAALLMKVPKDSEYVQRFQNFSDNFMEIMIECVKGSSAEPYAVICHGDCWTNNMLFKRAENGVTPEAVCFLDFQLSRYSSPVTDLSYFLYCCTTGTVRRNVYDSFLKTYYDSLSQFLRALGSDPSKLFPYPAFKEQVQKFSVFGLGMATMAMQLFTNKTEEPVDMDQIVNPVSIMAKISPLENPVFVERITDVVFEMVDRGWEGERHGVASQPTKVSFCTNKNRWITETVDGVSYRTGLAEKSYVWKYQFSRERPEWLDEQFLERALREGEADPYIVRVSVEFARRGGKIEKQSLIVKALPDSETMK</sequence>
<proteinExistence type="predicted"/>
<gene>
    <name evidence="2" type="ORF">TTEB3V08_LOCUS7983</name>
</gene>
<dbReference type="Pfam" id="PF02958">
    <property type="entry name" value="EcKL"/>
    <property type="match status" value="1"/>
</dbReference>
<organism evidence="2">
    <name type="scientific">Timema tahoe</name>
    <dbReference type="NCBI Taxonomy" id="61484"/>
    <lineage>
        <taxon>Eukaryota</taxon>
        <taxon>Metazoa</taxon>
        <taxon>Ecdysozoa</taxon>
        <taxon>Arthropoda</taxon>
        <taxon>Hexapoda</taxon>
        <taxon>Insecta</taxon>
        <taxon>Pterygota</taxon>
        <taxon>Neoptera</taxon>
        <taxon>Polyneoptera</taxon>
        <taxon>Phasmatodea</taxon>
        <taxon>Timematodea</taxon>
        <taxon>Timematoidea</taxon>
        <taxon>Timematidae</taxon>
        <taxon>Timema</taxon>
    </lineage>
</organism>
<dbReference type="Gene3D" id="3.90.1200.10">
    <property type="match status" value="1"/>
</dbReference>
<dbReference type="SUPFAM" id="SSF56112">
    <property type="entry name" value="Protein kinase-like (PK-like)"/>
    <property type="match status" value="1"/>
</dbReference>
<dbReference type="PANTHER" id="PTHR11012:SF30">
    <property type="entry name" value="PROTEIN KINASE-LIKE DOMAIN-CONTAINING"/>
    <property type="match status" value="1"/>
</dbReference>
<dbReference type="PANTHER" id="PTHR11012">
    <property type="entry name" value="PROTEIN KINASE-LIKE DOMAIN-CONTAINING"/>
    <property type="match status" value="1"/>
</dbReference>